<proteinExistence type="predicted"/>
<gene>
    <name evidence="2" type="ORF">Tci_866964</name>
</gene>
<name>A0A699SBN9_TANCI</name>
<dbReference type="AlphaFoldDB" id="A0A699SBN9"/>
<keyword evidence="1" id="KW-1133">Transmembrane helix</keyword>
<protein>
    <submittedName>
        <fullName evidence="2">Uncharacterized protein</fullName>
    </submittedName>
</protein>
<keyword evidence="1" id="KW-0472">Membrane</keyword>
<sequence>VVLLLLKFFLEILLISLKVVELELKVVHISVVRCGVGFEFSLRNRVLLRRCLKIRVLWWTVLIDSSLVGWAVLIEIITLKTILVVILLSRLMKSQWTHLIRNILTVLNEISNCCGLKLLDVIVEH</sequence>
<dbReference type="EMBL" id="BKCJ011151868">
    <property type="protein sequence ID" value="GFC94994.1"/>
    <property type="molecule type" value="Genomic_DNA"/>
</dbReference>
<feature type="non-terminal residue" evidence="2">
    <location>
        <position position="1"/>
    </location>
</feature>
<reference evidence="2" key="1">
    <citation type="journal article" date="2019" name="Sci. Rep.">
        <title>Draft genome of Tanacetum cinerariifolium, the natural source of mosquito coil.</title>
        <authorList>
            <person name="Yamashiro T."/>
            <person name="Shiraishi A."/>
            <person name="Satake H."/>
            <person name="Nakayama K."/>
        </authorList>
    </citation>
    <scope>NUCLEOTIDE SEQUENCE</scope>
</reference>
<comment type="caution">
    <text evidence="2">The sequence shown here is derived from an EMBL/GenBank/DDBJ whole genome shotgun (WGS) entry which is preliminary data.</text>
</comment>
<evidence type="ECO:0000256" key="1">
    <source>
        <dbReference type="SAM" id="Phobius"/>
    </source>
</evidence>
<feature type="transmembrane region" description="Helical" evidence="1">
    <location>
        <begin position="67"/>
        <end position="88"/>
    </location>
</feature>
<keyword evidence="1" id="KW-0812">Transmembrane</keyword>
<evidence type="ECO:0000313" key="2">
    <source>
        <dbReference type="EMBL" id="GFC94994.1"/>
    </source>
</evidence>
<organism evidence="2">
    <name type="scientific">Tanacetum cinerariifolium</name>
    <name type="common">Dalmatian daisy</name>
    <name type="synonym">Chrysanthemum cinerariifolium</name>
    <dbReference type="NCBI Taxonomy" id="118510"/>
    <lineage>
        <taxon>Eukaryota</taxon>
        <taxon>Viridiplantae</taxon>
        <taxon>Streptophyta</taxon>
        <taxon>Embryophyta</taxon>
        <taxon>Tracheophyta</taxon>
        <taxon>Spermatophyta</taxon>
        <taxon>Magnoliopsida</taxon>
        <taxon>eudicotyledons</taxon>
        <taxon>Gunneridae</taxon>
        <taxon>Pentapetalae</taxon>
        <taxon>asterids</taxon>
        <taxon>campanulids</taxon>
        <taxon>Asterales</taxon>
        <taxon>Asteraceae</taxon>
        <taxon>Asteroideae</taxon>
        <taxon>Anthemideae</taxon>
        <taxon>Anthemidinae</taxon>
        <taxon>Tanacetum</taxon>
    </lineage>
</organism>
<accession>A0A699SBN9</accession>